<dbReference type="InterPro" id="IPR028082">
    <property type="entry name" value="Peripla_BP_I"/>
</dbReference>
<organism evidence="3">
    <name type="scientific">marine metagenome</name>
    <dbReference type="NCBI Taxonomy" id="408172"/>
    <lineage>
        <taxon>unclassified sequences</taxon>
        <taxon>metagenomes</taxon>
        <taxon>ecological metagenomes</taxon>
    </lineage>
</organism>
<dbReference type="PANTHER" id="PTHR47235">
    <property type="entry name" value="BLR6548 PROTEIN"/>
    <property type="match status" value="1"/>
</dbReference>
<sequence>MNALQKYLKTAAIAITIASVSGLAAAAERGITDTSIKVGNIGPFSGKAAMFNPLNYGSIAYMRYVNDMGGVFGRKFDIVKGDTACAQAKGIAAAKKLIYDDEVFILTVSPCSGVAMAIKPTVVKEKVLWSGVSANPKITGSVGSGGTSAP</sequence>
<accession>A0A382WI52</accession>
<feature type="non-terminal residue" evidence="3">
    <location>
        <position position="150"/>
    </location>
</feature>
<keyword evidence="1" id="KW-0732">Signal</keyword>
<protein>
    <recommendedName>
        <fullName evidence="2">Leucine-binding protein domain-containing protein</fullName>
    </recommendedName>
</protein>
<evidence type="ECO:0000259" key="2">
    <source>
        <dbReference type="Pfam" id="PF13458"/>
    </source>
</evidence>
<dbReference type="InterPro" id="IPR028081">
    <property type="entry name" value="Leu-bd"/>
</dbReference>
<dbReference type="Gene3D" id="3.40.50.2300">
    <property type="match status" value="1"/>
</dbReference>
<dbReference type="PANTHER" id="PTHR47235:SF1">
    <property type="entry name" value="BLR6548 PROTEIN"/>
    <property type="match status" value="1"/>
</dbReference>
<evidence type="ECO:0000256" key="1">
    <source>
        <dbReference type="ARBA" id="ARBA00022729"/>
    </source>
</evidence>
<proteinExistence type="predicted"/>
<reference evidence="3" key="1">
    <citation type="submission" date="2018-05" db="EMBL/GenBank/DDBJ databases">
        <authorList>
            <person name="Lanie J.A."/>
            <person name="Ng W.-L."/>
            <person name="Kazmierczak K.M."/>
            <person name="Andrzejewski T.M."/>
            <person name="Davidsen T.M."/>
            <person name="Wayne K.J."/>
            <person name="Tettelin H."/>
            <person name="Glass J.I."/>
            <person name="Rusch D."/>
            <person name="Podicherti R."/>
            <person name="Tsui H.-C.T."/>
            <person name="Winkler M.E."/>
        </authorList>
    </citation>
    <scope>NUCLEOTIDE SEQUENCE</scope>
</reference>
<dbReference type="EMBL" id="UINC01159930">
    <property type="protein sequence ID" value="SVD58294.1"/>
    <property type="molecule type" value="Genomic_DNA"/>
</dbReference>
<dbReference type="SUPFAM" id="SSF53822">
    <property type="entry name" value="Periplasmic binding protein-like I"/>
    <property type="match status" value="1"/>
</dbReference>
<feature type="domain" description="Leucine-binding protein" evidence="2">
    <location>
        <begin position="35"/>
        <end position="135"/>
    </location>
</feature>
<name>A0A382WI52_9ZZZZ</name>
<dbReference type="AlphaFoldDB" id="A0A382WI52"/>
<gene>
    <name evidence="3" type="ORF">METZ01_LOCUS411148</name>
</gene>
<dbReference type="Pfam" id="PF13458">
    <property type="entry name" value="Peripla_BP_6"/>
    <property type="match status" value="1"/>
</dbReference>
<evidence type="ECO:0000313" key="3">
    <source>
        <dbReference type="EMBL" id="SVD58294.1"/>
    </source>
</evidence>